<name>A0A8S5MBT1_9CAUD</name>
<organism evidence="1">
    <name type="scientific">Myoviridae sp. ctj9o3</name>
    <dbReference type="NCBI Taxonomy" id="2826688"/>
    <lineage>
        <taxon>Viruses</taxon>
        <taxon>Duplodnaviria</taxon>
        <taxon>Heunggongvirae</taxon>
        <taxon>Uroviricota</taxon>
        <taxon>Caudoviricetes</taxon>
    </lineage>
</organism>
<proteinExistence type="predicted"/>
<evidence type="ECO:0000313" key="1">
    <source>
        <dbReference type="EMBL" id="DAD79809.1"/>
    </source>
</evidence>
<sequence length="43" mass="5188">MLTNENESDIKALCDDRIIDEREVDDKLIVKYFICNLLYGRYF</sequence>
<protein>
    <submittedName>
        <fullName evidence="1">Uncharacterized protein</fullName>
    </submittedName>
</protein>
<accession>A0A8S5MBT1</accession>
<reference evidence="1" key="1">
    <citation type="journal article" date="2021" name="Proc. Natl. Acad. Sci. U.S.A.">
        <title>A Catalog of Tens of Thousands of Viruses from Human Metagenomes Reveals Hidden Associations with Chronic Diseases.</title>
        <authorList>
            <person name="Tisza M.J."/>
            <person name="Buck C.B."/>
        </authorList>
    </citation>
    <scope>NUCLEOTIDE SEQUENCE</scope>
    <source>
        <strain evidence="1">Ctj9o3</strain>
    </source>
</reference>
<dbReference type="EMBL" id="BK014873">
    <property type="protein sequence ID" value="DAD79809.1"/>
    <property type="molecule type" value="Genomic_DNA"/>
</dbReference>